<dbReference type="GO" id="GO:0030687">
    <property type="term" value="C:preribosome, large subunit precursor"/>
    <property type="evidence" value="ECO:0007669"/>
    <property type="project" value="TreeGrafter"/>
</dbReference>
<dbReference type="STRING" id="286115.A0A507DHN3"/>
<feature type="region of interest" description="Disordered" evidence="1">
    <location>
        <begin position="230"/>
        <end position="256"/>
    </location>
</feature>
<dbReference type="EMBL" id="QEAM01000012">
    <property type="protein sequence ID" value="TPX50825.1"/>
    <property type="molecule type" value="Genomic_DNA"/>
</dbReference>
<evidence type="ECO:0000313" key="5">
    <source>
        <dbReference type="Proteomes" id="UP000317494"/>
    </source>
</evidence>
<evidence type="ECO:0000313" key="3">
    <source>
        <dbReference type="EMBL" id="TPX50825.1"/>
    </source>
</evidence>
<dbReference type="InterPro" id="IPR007109">
    <property type="entry name" value="Brix"/>
</dbReference>
<dbReference type="EMBL" id="QEAN01000006">
    <property type="protein sequence ID" value="TPX54334.1"/>
    <property type="molecule type" value="Genomic_DNA"/>
</dbReference>
<dbReference type="PANTHER" id="PTHR12661:SF5">
    <property type="entry name" value="SUPPRESSOR OF SWI4 1 HOMOLOG"/>
    <property type="match status" value="1"/>
</dbReference>
<dbReference type="AlphaFoldDB" id="A0A507DHN3"/>
<comment type="caution">
    <text evidence="3">The sequence shown here is derived from an EMBL/GenBank/DDBJ whole genome shotgun (WGS) entry which is preliminary data.</text>
</comment>
<dbReference type="Proteomes" id="UP000320475">
    <property type="component" value="Unassembled WGS sequence"/>
</dbReference>
<dbReference type="GO" id="GO:0000027">
    <property type="term" value="P:ribosomal large subunit assembly"/>
    <property type="evidence" value="ECO:0007669"/>
    <property type="project" value="TreeGrafter"/>
</dbReference>
<dbReference type="GO" id="GO:0019843">
    <property type="term" value="F:rRNA binding"/>
    <property type="evidence" value="ECO:0007669"/>
    <property type="project" value="InterPro"/>
</dbReference>
<dbReference type="InterPro" id="IPR045112">
    <property type="entry name" value="PPAN-like"/>
</dbReference>
<name>A0A507DHN3_9FUNG</name>
<gene>
    <name evidence="3" type="ORF">SeLEV6574_g00662</name>
    <name evidence="4" type="ORF">SeMB42_g00308</name>
</gene>
<protein>
    <recommendedName>
        <fullName evidence="2">Brix domain-containing protein</fullName>
    </recommendedName>
</protein>
<dbReference type="PANTHER" id="PTHR12661">
    <property type="entry name" value="PETER PAN-RELATED"/>
    <property type="match status" value="1"/>
</dbReference>
<feature type="domain" description="Brix" evidence="2">
    <location>
        <begin position="21"/>
        <end position="283"/>
    </location>
</feature>
<dbReference type="GO" id="GO:0006364">
    <property type="term" value="P:rRNA processing"/>
    <property type="evidence" value="ECO:0007669"/>
    <property type="project" value="InterPro"/>
</dbReference>
<accession>A0A507DHN3</accession>
<proteinExistence type="predicted"/>
<dbReference type="VEuPathDB" id="FungiDB:SeMB42_g00308"/>
<organism evidence="3 6">
    <name type="scientific">Synchytrium endobioticum</name>
    <dbReference type="NCBI Taxonomy" id="286115"/>
    <lineage>
        <taxon>Eukaryota</taxon>
        <taxon>Fungi</taxon>
        <taxon>Fungi incertae sedis</taxon>
        <taxon>Chytridiomycota</taxon>
        <taxon>Chytridiomycota incertae sedis</taxon>
        <taxon>Chytridiomycetes</taxon>
        <taxon>Synchytriales</taxon>
        <taxon>Synchytriaceae</taxon>
        <taxon>Synchytrium</taxon>
    </lineage>
</organism>
<dbReference type="Pfam" id="PF04427">
    <property type="entry name" value="Brix"/>
    <property type="match status" value="1"/>
</dbReference>
<feature type="region of interest" description="Disordered" evidence="1">
    <location>
        <begin position="307"/>
        <end position="372"/>
    </location>
</feature>
<dbReference type="SUPFAM" id="SSF52954">
    <property type="entry name" value="Class II aaRS ABD-related"/>
    <property type="match status" value="1"/>
</dbReference>
<evidence type="ECO:0000259" key="2">
    <source>
        <dbReference type="PROSITE" id="PS50833"/>
    </source>
</evidence>
<reference evidence="5 6" key="1">
    <citation type="journal article" date="2019" name="Sci. Rep.">
        <title>Comparative genomics of chytrid fungi reveal insights into the obligate biotrophic and pathogenic lifestyle of Synchytrium endobioticum.</title>
        <authorList>
            <person name="van de Vossenberg B.T.L.H."/>
            <person name="Warris S."/>
            <person name="Nguyen H.D.T."/>
            <person name="van Gent-Pelzer M.P.E."/>
            <person name="Joly D.L."/>
            <person name="van de Geest H.C."/>
            <person name="Bonants P.J.M."/>
            <person name="Smith D.S."/>
            <person name="Levesque C.A."/>
            <person name="van der Lee T.A.J."/>
        </authorList>
    </citation>
    <scope>NUCLEOTIDE SEQUENCE [LARGE SCALE GENOMIC DNA]</scope>
    <source>
        <strain evidence="3 6">LEV6574</strain>
        <strain evidence="4 5">MB42</strain>
    </source>
</reference>
<feature type="compositionally biased region" description="Basic and acidic residues" evidence="1">
    <location>
        <begin position="308"/>
        <end position="328"/>
    </location>
</feature>
<sequence>MPHRRKKRTQKQVSVEQDTAPKSFVIKSGVIGKAACHLVKDVRKIMAPYTASRLRERRGNKLKDFVNIAGPLGVTHLIAFSRTEHNLNMRLARFPRGPTMCFHVKEYSLMRDISSVQRAPKSPGSEYSKPPLVILNNFGSDEKHIKLTSTMLQHLFPPINVQTMQLADAKRVVLFNLDGDTGDIDLRHFMIEVRVTNVSRPIKTLLKTNIPNLGSFDDISDFILRGGDVSDSEAEDAPDTTVSIPEKGIGGNKRQSEQRAVRVAELGPRLKLTLVKVQSGLCDGEVVYHAEVKKTAGEVKALAKKKERAASTKAERRRVQQENIEKKMAAKAAAVRLQKQRQRENAVNGESDAQAEEDTETEGDGDDDESDA</sequence>
<keyword evidence="5" id="KW-1185">Reference proteome</keyword>
<dbReference type="Proteomes" id="UP000317494">
    <property type="component" value="Unassembled WGS sequence"/>
</dbReference>
<dbReference type="OrthoDB" id="10261452at2759"/>
<evidence type="ECO:0000256" key="1">
    <source>
        <dbReference type="SAM" id="MobiDB-lite"/>
    </source>
</evidence>
<evidence type="ECO:0000313" key="4">
    <source>
        <dbReference type="EMBL" id="TPX54334.1"/>
    </source>
</evidence>
<dbReference type="SMART" id="SM00879">
    <property type="entry name" value="Brix"/>
    <property type="match status" value="1"/>
</dbReference>
<feature type="compositionally biased region" description="Acidic residues" evidence="1">
    <location>
        <begin position="353"/>
        <end position="372"/>
    </location>
</feature>
<evidence type="ECO:0000313" key="6">
    <source>
        <dbReference type="Proteomes" id="UP000320475"/>
    </source>
</evidence>
<dbReference type="PROSITE" id="PS50833">
    <property type="entry name" value="BRIX"/>
    <property type="match status" value="1"/>
</dbReference>